<comment type="pathway">
    <text evidence="1 6">Pyrimidine metabolism; UMP biosynthesis via de novo pathway; UMP from orotate: step 1/2.</text>
</comment>
<feature type="domain" description="Phosphoribosyltransferase" evidence="7">
    <location>
        <begin position="49"/>
        <end position="167"/>
    </location>
</feature>
<feature type="binding site" description="in other chain" evidence="6">
    <location>
        <begin position="126"/>
        <end position="134"/>
    </location>
    <ligand>
        <name>5-phospho-alpha-D-ribose 1-diphosphate</name>
        <dbReference type="ChEBI" id="CHEBI:58017"/>
        <note>ligand shared between dimeric partners</note>
    </ligand>
</feature>
<evidence type="ECO:0000256" key="5">
    <source>
        <dbReference type="ARBA" id="ARBA00022975"/>
    </source>
</evidence>
<feature type="binding site" evidence="6">
    <location>
        <position position="99"/>
    </location>
    <ligand>
        <name>5-phospho-alpha-D-ribose 1-diphosphate</name>
        <dbReference type="ChEBI" id="CHEBI:58017"/>
        <note>ligand shared between dimeric partners</note>
    </ligand>
</feature>
<dbReference type="STRING" id="1029756.W911_00810"/>
<evidence type="ECO:0000259" key="7">
    <source>
        <dbReference type="Pfam" id="PF00156"/>
    </source>
</evidence>
<dbReference type="RefSeq" id="WP_023785608.1">
    <property type="nucleotide sequence ID" value="NC_022997.1"/>
</dbReference>
<dbReference type="GO" id="GO:0000287">
    <property type="term" value="F:magnesium ion binding"/>
    <property type="evidence" value="ECO:0007669"/>
    <property type="project" value="UniProtKB-UniRule"/>
</dbReference>
<dbReference type="InterPro" id="IPR004467">
    <property type="entry name" value="Or_phspho_trans_dom"/>
</dbReference>
<dbReference type="InterPro" id="IPR029057">
    <property type="entry name" value="PRTase-like"/>
</dbReference>
<keyword evidence="6" id="KW-0460">Magnesium</keyword>
<sequence>MTTTTDAQARLYEIVRTKSFVKGHVVLASGKESDHYFDMKPTMFDPEGAELLAELIYARIAETDADIVGGLEMGAVPLITPVSIVGRREGRALPGFFVRKTVKDHGTKKLIDGLSDVSGKRVAIVEDVTTTGGSAMKAVEALKAAGADIVLVISILDREEGASKLYADAGIPFASLFKASDFLDR</sequence>
<evidence type="ECO:0000256" key="1">
    <source>
        <dbReference type="ARBA" id="ARBA00004889"/>
    </source>
</evidence>
<comment type="catalytic activity">
    <reaction evidence="6">
        <text>orotidine 5'-phosphate + diphosphate = orotate + 5-phospho-alpha-D-ribose 1-diphosphate</text>
        <dbReference type="Rhea" id="RHEA:10380"/>
        <dbReference type="ChEBI" id="CHEBI:30839"/>
        <dbReference type="ChEBI" id="CHEBI:33019"/>
        <dbReference type="ChEBI" id="CHEBI:57538"/>
        <dbReference type="ChEBI" id="CHEBI:58017"/>
        <dbReference type="EC" id="2.4.2.10"/>
    </reaction>
</comment>
<feature type="binding site" evidence="6">
    <location>
        <position position="158"/>
    </location>
    <ligand>
        <name>orotate</name>
        <dbReference type="ChEBI" id="CHEBI:30839"/>
    </ligand>
</feature>
<dbReference type="NCBIfam" id="TIGR00336">
    <property type="entry name" value="pyrE"/>
    <property type="match status" value="1"/>
</dbReference>
<evidence type="ECO:0000256" key="4">
    <source>
        <dbReference type="ARBA" id="ARBA00022679"/>
    </source>
</evidence>
<dbReference type="OrthoDB" id="9779060at2"/>
<evidence type="ECO:0000313" key="8">
    <source>
        <dbReference type="EMBL" id="AHB47267.1"/>
    </source>
</evidence>
<dbReference type="GO" id="GO:0004588">
    <property type="term" value="F:orotate phosphoribosyltransferase activity"/>
    <property type="evidence" value="ECO:0007669"/>
    <property type="project" value="UniProtKB-UniRule"/>
</dbReference>
<dbReference type="Gene3D" id="3.40.50.2020">
    <property type="match status" value="1"/>
</dbReference>
<dbReference type="EC" id="2.4.2.10" evidence="2 6"/>
<feature type="binding site" description="in other chain" evidence="6">
    <location>
        <position position="100"/>
    </location>
    <ligand>
        <name>5-phospho-alpha-D-ribose 1-diphosphate</name>
        <dbReference type="ChEBI" id="CHEBI:58017"/>
        <note>ligand shared between dimeric partners</note>
    </ligand>
</feature>
<dbReference type="KEGG" id="hni:W911_00810"/>
<feature type="binding site" evidence="6">
    <location>
        <position position="103"/>
    </location>
    <ligand>
        <name>5-phospho-alpha-D-ribose 1-diphosphate</name>
        <dbReference type="ChEBI" id="CHEBI:58017"/>
        <note>ligand shared between dimeric partners</note>
    </ligand>
</feature>
<gene>
    <name evidence="6" type="primary">pyrE</name>
    <name evidence="8" type="ORF">W911_00810</name>
</gene>
<dbReference type="InterPro" id="IPR000836">
    <property type="entry name" value="PRTase_dom"/>
</dbReference>
<dbReference type="CDD" id="cd06223">
    <property type="entry name" value="PRTases_typeI"/>
    <property type="match status" value="1"/>
</dbReference>
<keyword evidence="5 6" id="KW-0665">Pyrimidine biosynthesis</keyword>
<dbReference type="GO" id="GO:0044205">
    <property type="term" value="P:'de novo' UMP biosynthetic process"/>
    <property type="evidence" value="ECO:0007669"/>
    <property type="project" value="UniProtKB-UniRule"/>
</dbReference>
<evidence type="ECO:0000256" key="2">
    <source>
        <dbReference type="ARBA" id="ARBA00011971"/>
    </source>
</evidence>
<keyword evidence="9" id="KW-1185">Reference proteome</keyword>
<dbReference type="PANTHER" id="PTHR19278:SF9">
    <property type="entry name" value="URIDINE 5'-MONOPHOSPHATE SYNTHASE"/>
    <property type="match status" value="1"/>
</dbReference>
<dbReference type="Proteomes" id="UP000018542">
    <property type="component" value="Chromosome"/>
</dbReference>
<evidence type="ECO:0000256" key="3">
    <source>
        <dbReference type="ARBA" id="ARBA00022676"/>
    </source>
</evidence>
<keyword evidence="3 6" id="KW-0328">Glycosyltransferase</keyword>
<dbReference type="HOGENOM" id="CLU_074878_2_1_5"/>
<comment type="function">
    <text evidence="6">Catalyzes the transfer of a ribosyl phosphate group from 5-phosphoribose 1-diphosphate to orotate, leading to the formation of orotidine monophosphate (OMP).</text>
</comment>
<dbReference type="AlphaFoldDB" id="V5S9Y8"/>
<name>V5S9Y8_9HYPH</name>
<comment type="similarity">
    <text evidence="6">Belongs to the purine/pyrimidine phosphoribosyltransferase family. PyrE subfamily.</text>
</comment>
<dbReference type="PATRIC" id="fig|1029756.8.peg.175"/>
<dbReference type="GO" id="GO:0019856">
    <property type="term" value="P:pyrimidine nucleobase biosynthetic process"/>
    <property type="evidence" value="ECO:0007669"/>
    <property type="project" value="TreeGrafter"/>
</dbReference>
<dbReference type="UniPathway" id="UPA00070">
    <property type="reaction ID" value="UER00119"/>
</dbReference>
<dbReference type="Pfam" id="PF00156">
    <property type="entry name" value="Pribosyltran"/>
    <property type="match status" value="1"/>
</dbReference>
<evidence type="ECO:0000256" key="6">
    <source>
        <dbReference type="HAMAP-Rule" id="MF_01208"/>
    </source>
</evidence>
<proteinExistence type="inferred from homology"/>
<evidence type="ECO:0000313" key="9">
    <source>
        <dbReference type="Proteomes" id="UP000018542"/>
    </source>
</evidence>
<dbReference type="EMBL" id="CP006912">
    <property type="protein sequence ID" value="AHB47267.1"/>
    <property type="molecule type" value="Genomic_DNA"/>
</dbReference>
<dbReference type="InterPro" id="IPR023031">
    <property type="entry name" value="OPRT"/>
</dbReference>
<protein>
    <recommendedName>
        <fullName evidence="2 6">Orotate phosphoribosyltransferase</fullName>
        <shortName evidence="6">OPRT</shortName>
        <shortName evidence="6">OPRTase</shortName>
        <ecNumber evidence="2 6">2.4.2.10</ecNumber>
    </recommendedName>
</protein>
<reference evidence="8 9" key="1">
    <citation type="journal article" date="2014" name="Genome Announc.">
        <title>Complete Genome Sequence of Hyphomicrobium nitrativorans Strain NL23, a Denitrifying Bacterium Isolated from Biofilm of a Methanol-Fed Denitrification System Treating Seawater at the Montreal Biodome.</title>
        <authorList>
            <person name="Martineau C."/>
            <person name="Villeneuve C."/>
            <person name="Mauffrey F."/>
            <person name="Villemur R."/>
        </authorList>
    </citation>
    <scope>NUCLEOTIDE SEQUENCE [LARGE SCALE GENOMIC DNA]</scope>
    <source>
        <strain evidence="8">NL23</strain>
    </source>
</reference>
<comment type="caution">
    <text evidence="6">Lacks conserved residue(s) required for the propagation of feature annotation.</text>
</comment>
<comment type="cofactor">
    <cofactor evidence="6">
        <name>Mg(2+)</name>
        <dbReference type="ChEBI" id="CHEBI:18420"/>
    </cofactor>
</comment>
<dbReference type="SUPFAM" id="SSF53271">
    <property type="entry name" value="PRTase-like"/>
    <property type="match status" value="1"/>
</dbReference>
<comment type="subunit">
    <text evidence="6">Homodimer.</text>
</comment>
<accession>V5S9Y8</accession>
<keyword evidence="4 6" id="KW-0808">Transferase</keyword>
<feature type="binding site" evidence="6">
    <location>
        <position position="130"/>
    </location>
    <ligand>
        <name>orotate</name>
        <dbReference type="ChEBI" id="CHEBI:30839"/>
    </ligand>
</feature>
<dbReference type="HAMAP" id="MF_01208">
    <property type="entry name" value="PyrE"/>
    <property type="match status" value="1"/>
</dbReference>
<feature type="binding site" evidence="6">
    <location>
        <position position="105"/>
    </location>
    <ligand>
        <name>5-phospho-alpha-D-ribose 1-diphosphate</name>
        <dbReference type="ChEBI" id="CHEBI:58017"/>
        <note>ligand shared between dimeric partners</note>
    </ligand>
</feature>
<dbReference type="PANTHER" id="PTHR19278">
    <property type="entry name" value="OROTATE PHOSPHORIBOSYLTRANSFERASE"/>
    <property type="match status" value="1"/>
</dbReference>
<organism evidence="8 9">
    <name type="scientific">Hyphomicrobium nitrativorans NL23</name>
    <dbReference type="NCBI Taxonomy" id="1029756"/>
    <lineage>
        <taxon>Bacteria</taxon>
        <taxon>Pseudomonadati</taxon>
        <taxon>Pseudomonadota</taxon>
        <taxon>Alphaproteobacteria</taxon>
        <taxon>Hyphomicrobiales</taxon>
        <taxon>Hyphomicrobiaceae</taxon>
        <taxon>Hyphomicrobium</taxon>
    </lineage>
</organism>